<evidence type="ECO:0000313" key="1">
    <source>
        <dbReference type="EMBL" id="KKZ73922.1"/>
    </source>
</evidence>
<reference evidence="1 2" key="1">
    <citation type="submission" date="2015-05" db="EMBL/GenBank/DDBJ databases">
        <title>Draft Genome assembly of Streptomyces showdoensis.</title>
        <authorList>
            <person name="Thapa K.K."/>
            <person name="Metsa-Ketela M."/>
        </authorList>
    </citation>
    <scope>NUCLEOTIDE SEQUENCE [LARGE SCALE GENOMIC DNA]</scope>
    <source>
        <strain evidence="1 2">ATCC 15227</strain>
    </source>
</reference>
<protein>
    <submittedName>
        <fullName evidence="1">Uncharacterized protein</fullName>
    </submittedName>
</protein>
<gene>
    <name evidence="1" type="ORF">VO63_09880</name>
</gene>
<organism evidence="1 2">
    <name type="scientific">Streptomyces showdoensis</name>
    <dbReference type="NCBI Taxonomy" id="68268"/>
    <lineage>
        <taxon>Bacteria</taxon>
        <taxon>Bacillati</taxon>
        <taxon>Actinomycetota</taxon>
        <taxon>Actinomycetes</taxon>
        <taxon>Kitasatosporales</taxon>
        <taxon>Streptomycetaceae</taxon>
        <taxon>Streptomyces</taxon>
    </lineage>
</organism>
<dbReference type="EMBL" id="LAQS01000012">
    <property type="protein sequence ID" value="KKZ73922.1"/>
    <property type="molecule type" value="Genomic_DNA"/>
</dbReference>
<proteinExistence type="predicted"/>
<dbReference type="RefSeq" id="WP_046907286.1">
    <property type="nucleotide sequence ID" value="NZ_BAAAXG010000026.1"/>
</dbReference>
<comment type="caution">
    <text evidence="1">The sequence shown here is derived from an EMBL/GenBank/DDBJ whole genome shotgun (WGS) entry which is preliminary data.</text>
</comment>
<sequence>MTAAAACEELLCVALDGGASEAWLQCADVLAAPDALPHPAAVRLAGAVLLRYPGCLVSVVRRAEGGFVLGLRVSGSGSVSLVVVLREAGPSRPGGRAAASRRTR</sequence>
<name>A0A2P2GQZ1_STREW</name>
<dbReference type="Proteomes" id="UP000265325">
    <property type="component" value="Unassembled WGS sequence"/>
</dbReference>
<accession>A0A2P2GQZ1</accession>
<dbReference type="AlphaFoldDB" id="A0A2P2GQZ1"/>
<evidence type="ECO:0000313" key="2">
    <source>
        <dbReference type="Proteomes" id="UP000265325"/>
    </source>
</evidence>
<keyword evidence="2" id="KW-1185">Reference proteome</keyword>